<feature type="non-terminal residue" evidence="4">
    <location>
        <position position="1"/>
    </location>
</feature>
<reference evidence="4" key="1">
    <citation type="journal article" date="2015" name="Nature">
        <title>Complex archaea that bridge the gap between prokaryotes and eukaryotes.</title>
        <authorList>
            <person name="Spang A."/>
            <person name="Saw J.H."/>
            <person name="Jorgensen S.L."/>
            <person name="Zaremba-Niedzwiedzka K."/>
            <person name="Martijn J."/>
            <person name="Lind A.E."/>
            <person name="van Eijk R."/>
            <person name="Schleper C."/>
            <person name="Guy L."/>
            <person name="Ettema T.J."/>
        </authorList>
    </citation>
    <scope>NUCLEOTIDE SEQUENCE</scope>
</reference>
<accession>A0A0F8WG09</accession>
<dbReference type="PANTHER" id="PTHR11783">
    <property type="entry name" value="SULFOTRANSFERASE SULT"/>
    <property type="match status" value="1"/>
</dbReference>
<protein>
    <recommendedName>
        <fullName evidence="3">Sulfotransferase domain-containing protein</fullName>
    </recommendedName>
</protein>
<keyword evidence="2" id="KW-0808">Transferase</keyword>
<sequence length="300" mass="34359">HGSRHTEYAMDSENMKRIVWLASYPKSGNTWLRMFLQVYMTGVKCDINSPYRVMYKDTDGLAYRSVCPMPLPCDNPDVMMGVRYAALLHLVQKYEGGDAILKTHSIAASNQDGLYLCPPSLTKMAVYLIRDPRDIVISFAHHLSQSIDDTIDLMCHKQGHLKDKLLGFGHHMSSWGNHASCWVANDKFPVCVVRYEGMINKTREVFYSIVKFLFDDVDEERFDLAISETSFDKLQQQERDSGFNEQKGKELFFRIGESGRWKVILTTEQLTKLEAGIGEAMERMGYKCVTRDVKLLEVVS</sequence>
<feature type="domain" description="Sulfotransferase" evidence="3">
    <location>
        <begin position="19"/>
        <end position="285"/>
    </location>
</feature>
<dbReference type="Gene3D" id="3.40.50.300">
    <property type="entry name" value="P-loop containing nucleotide triphosphate hydrolases"/>
    <property type="match status" value="1"/>
</dbReference>
<evidence type="ECO:0000256" key="2">
    <source>
        <dbReference type="ARBA" id="ARBA00022679"/>
    </source>
</evidence>
<dbReference type="AlphaFoldDB" id="A0A0F8WG09"/>
<evidence type="ECO:0000256" key="1">
    <source>
        <dbReference type="ARBA" id="ARBA00005771"/>
    </source>
</evidence>
<organism evidence="4">
    <name type="scientific">marine sediment metagenome</name>
    <dbReference type="NCBI Taxonomy" id="412755"/>
    <lineage>
        <taxon>unclassified sequences</taxon>
        <taxon>metagenomes</taxon>
        <taxon>ecological metagenomes</taxon>
    </lineage>
</organism>
<comment type="similarity">
    <text evidence="1">Belongs to the sulfotransferase 1 family.</text>
</comment>
<evidence type="ECO:0000259" key="3">
    <source>
        <dbReference type="Pfam" id="PF00685"/>
    </source>
</evidence>
<dbReference type="InterPro" id="IPR027417">
    <property type="entry name" value="P-loop_NTPase"/>
</dbReference>
<comment type="caution">
    <text evidence="4">The sequence shown here is derived from an EMBL/GenBank/DDBJ whole genome shotgun (WGS) entry which is preliminary data.</text>
</comment>
<dbReference type="Pfam" id="PF00685">
    <property type="entry name" value="Sulfotransfer_1"/>
    <property type="match status" value="1"/>
</dbReference>
<dbReference type="GO" id="GO:0008146">
    <property type="term" value="F:sulfotransferase activity"/>
    <property type="evidence" value="ECO:0007669"/>
    <property type="project" value="InterPro"/>
</dbReference>
<dbReference type="EMBL" id="LAZR01065448">
    <property type="protein sequence ID" value="KKK55523.1"/>
    <property type="molecule type" value="Genomic_DNA"/>
</dbReference>
<gene>
    <name evidence="4" type="ORF">LCGC14_3073710</name>
</gene>
<proteinExistence type="inferred from homology"/>
<dbReference type="SUPFAM" id="SSF52540">
    <property type="entry name" value="P-loop containing nucleoside triphosphate hydrolases"/>
    <property type="match status" value="1"/>
</dbReference>
<evidence type="ECO:0000313" key="4">
    <source>
        <dbReference type="EMBL" id="KKK55523.1"/>
    </source>
</evidence>
<dbReference type="InterPro" id="IPR000863">
    <property type="entry name" value="Sulfotransferase_dom"/>
</dbReference>
<name>A0A0F8WG09_9ZZZZ</name>